<sequence length="273" mass="27984">MNVVEEFAAAMDAVTGRSRAEHSALLPNKLAWACVRVLGVSGASLSVSTDPDLRIPLGASSEAASTAESLQYTTGTGPCLDAHATGVAVLAPEPVLARRWPVYHLHLVHRTAFRAVHALPLRGGLTGIGTLDLYFESDAALAAHDPRAAEAVADAVAAALLADPAAAGTGEPIWLNSPLARARTTVAIAVGMVVIDQDLSPATALELIRGHARGLESTVDLIARQIVDRALTPAALTADAHTAAIAAGGSPVLDLPVADDGPMPLTTTDVQPH</sequence>
<name>A0A938YNU2_9ACTN</name>
<dbReference type="RefSeq" id="WP_205258092.1">
    <property type="nucleotide sequence ID" value="NZ_BAAAPV010000002.1"/>
</dbReference>
<dbReference type="EMBL" id="JAERWL010000014">
    <property type="protein sequence ID" value="MBM9477971.1"/>
    <property type="molecule type" value="Genomic_DNA"/>
</dbReference>
<comment type="caution">
    <text evidence="2">The sequence shown here is derived from an EMBL/GenBank/DDBJ whole genome shotgun (WGS) entry which is preliminary data.</text>
</comment>
<evidence type="ECO:0000313" key="3">
    <source>
        <dbReference type="Proteomes" id="UP000663801"/>
    </source>
</evidence>
<dbReference type="SUPFAM" id="SSF55781">
    <property type="entry name" value="GAF domain-like"/>
    <property type="match status" value="1"/>
</dbReference>
<dbReference type="Gene3D" id="3.30.450.40">
    <property type="match status" value="1"/>
</dbReference>
<dbReference type="AlphaFoldDB" id="A0A938YNU2"/>
<gene>
    <name evidence="2" type="ORF">JL107_16095</name>
</gene>
<dbReference type="InterPro" id="IPR003018">
    <property type="entry name" value="GAF"/>
</dbReference>
<dbReference type="Proteomes" id="UP000663801">
    <property type="component" value="Unassembled WGS sequence"/>
</dbReference>
<accession>A0A938YNU2</accession>
<keyword evidence="3" id="KW-1185">Reference proteome</keyword>
<protein>
    <submittedName>
        <fullName evidence="2">ANTAR domain-containing protein</fullName>
    </submittedName>
</protein>
<proteinExistence type="predicted"/>
<reference evidence="2" key="1">
    <citation type="submission" date="2021-01" db="EMBL/GenBank/DDBJ databases">
        <title>KCTC 19127 draft genome.</title>
        <authorList>
            <person name="An D."/>
        </authorList>
    </citation>
    <scope>NUCLEOTIDE SEQUENCE</scope>
    <source>
        <strain evidence="2">KCTC 19127</strain>
    </source>
</reference>
<evidence type="ECO:0000313" key="2">
    <source>
        <dbReference type="EMBL" id="MBM9477971.1"/>
    </source>
</evidence>
<dbReference type="InterPro" id="IPR029016">
    <property type="entry name" value="GAF-like_dom_sf"/>
</dbReference>
<feature type="domain" description="GAF" evidence="1">
    <location>
        <begin position="35"/>
        <end position="160"/>
    </location>
</feature>
<evidence type="ECO:0000259" key="1">
    <source>
        <dbReference type="Pfam" id="PF01590"/>
    </source>
</evidence>
<organism evidence="2 3">
    <name type="scientific">Nakamurella flavida</name>
    <dbReference type="NCBI Taxonomy" id="363630"/>
    <lineage>
        <taxon>Bacteria</taxon>
        <taxon>Bacillati</taxon>
        <taxon>Actinomycetota</taxon>
        <taxon>Actinomycetes</taxon>
        <taxon>Nakamurellales</taxon>
        <taxon>Nakamurellaceae</taxon>
        <taxon>Nakamurella</taxon>
    </lineage>
</organism>
<dbReference type="Pfam" id="PF01590">
    <property type="entry name" value="GAF"/>
    <property type="match status" value="1"/>
</dbReference>